<protein>
    <recommendedName>
        <fullName evidence="4">PilZ domain-containing protein</fullName>
    </recommendedName>
</protein>
<evidence type="ECO:0008006" key="4">
    <source>
        <dbReference type="Google" id="ProtNLM"/>
    </source>
</evidence>
<evidence type="ECO:0000313" key="2">
    <source>
        <dbReference type="EMBL" id="QDU64659.1"/>
    </source>
</evidence>
<organism evidence="2 3">
    <name type="scientific">Kolteria novifilia</name>
    <dbReference type="NCBI Taxonomy" id="2527975"/>
    <lineage>
        <taxon>Bacteria</taxon>
        <taxon>Pseudomonadati</taxon>
        <taxon>Planctomycetota</taxon>
        <taxon>Planctomycetia</taxon>
        <taxon>Kolteriales</taxon>
        <taxon>Kolteriaceae</taxon>
        <taxon>Kolteria</taxon>
    </lineage>
</organism>
<feature type="compositionally biased region" description="Basic residues" evidence="1">
    <location>
        <begin position="1"/>
        <end position="10"/>
    </location>
</feature>
<name>A0A518BCG2_9BACT</name>
<dbReference type="KEGG" id="knv:Pan216_55500"/>
<dbReference type="AlphaFoldDB" id="A0A518BCG2"/>
<keyword evidence="3" id="KW-1185">Reference proteome</keyword>
<evidence type="ECO:0000256" key="1">
    <source>
        <dbReference type="SAM" id="MobiDB-lite"/>
    </source>
</evidence>
<reference evidence="2 3" key="1">
    <citation type="submission" date="2019-02" db="EMBL/GenBank/DDBJ databases">
        <title>Deep-cultivation of Planctomycetes and their phenomic and genomic characterization uncovers novel biology.</title>
        <authorList>
            <person name="Wiegand S."/>
            <person name="Jogler M."/>
            <person name="Boedeker C."/>
            <person name="Pinto D."/>
            <person name="Vollmers J."/>
            <person name="Rivas-Marin E."/>
            <person name="Kohn T."/>
            <person name="Peeters S.H."/>
            <person name="Heuer A."/>
            <person name="Rast P."/>
            <person name="Oberbeckmann S."/>
            <person name="Bunk B."/>
            <person name="Jeske O."/>
            <person name="Meyerdierks A."/>
            <person name="Storesund J.E."/>
            <person name="Kallscheuer N."/>
            <person name="Luecker S."/>
            <person name="Lage O.M."/>
            <person name="Pohl T."/>
            <person name="Merkel B.J."/>
            <person name="Hornburger P."/>
            <person name="Mueller R.-W."/>
            <person name="Bruemmer F."/>
            <person name="Labrenz M."/>
            <person name="Spormann A.M."/>
            <person name="Op den Camp H."/>
            <person name="Overmann J."/>
            <person name="Amann R."/>
            <person name="Jetten M.S.M."/>
            <person name="Mascher T."/>
            <person name="Medema M.H."/>
            <person name="Devos D.P."/>
            <person name="Kaster A.-K."/>
            <person name="Ovreas L."/>
            <person name="Rohde M."/>
            <person name="Galperin M.Y."/>
            <person name="Jogler C."/>
        </authorList>
    </citation>
    <scope>NUCLEOTIDE SEQUENCE [LARGE SCALE GENOMIC DNA]</scope>
    <source>
        <strain evidence="2 3">Pan216</strain>
    </source>
</reference>
<dbReference type="EMBL" id="CP036279">
    <property type="protein sequence ID" value="QDU64659.1"/>
    <property type="molecule type" value="Genomic_DNA"/>
</dbReference>
<proteinExistence type="predicted"/>
<accession>A0A518BCG2</accession>
<feature type="region of interest" description="Disordered" evidence="1">
    <location>
        <begin position="1"/>
        <end position="21"/>
    </location>
</feature>
<sequence>MTKERRRTARKPVEGPHGTGTLILPNGRLPVLVADESSTGVGLFALGSASLTLGAVVEFESKFRHGKARIAHLKALAGDEHDVYRVGLEWVH</sequence>
<dbReference type="Proteomes" id="UP000317093">
    <property type="component" value="Chromosome"/>
</dbReference>
<evidence type="ECO:0000313" key="3">
    <source>
        <dbReference type="Proteomes" id="UP000317093"/>
    </source>
</evidence>
<dbReference type="RefSeq" id="WP_145263017.1">
    <property type="nucleotide sequence ID" value="NZ_CP036279.1"/>
</dbReference>
<gene>
    <name evidence="2" type="ORF">Pan216_55500</name>
</gene>